<dbReference type="InterPro" id="IPR050951">
    <property type="entry name" value="Retrovirus_Pol_polyprotein"/>
</dbReference>
<gene>
    <name evidence="10" type="ORF">ANN_22575</name>
</gene>
<keyword evidence="6" id="KW-0378">Hydrolase</keyword>
<evidence type="ECO:0000256" key="4">
    <source>
        <dbReference type="ARBA" id="ARBA00022722"/>
    </source>
</evidence>
<organism evidence="10 11">
    <name type="scientific">Periplaneta americana</name>
    <name type="common">American cockroach</name>
    <name type="synonym">Blatta americana</name>
    <dbReference type="NCBI Taxonomy" id="6978"/>
    <lineage>
        <taxon>Eukaryota</taxon>
        <taxon>Metazoa</taxon>
        <taxon>Ecdysozoa</taxon>
        <taxon>Arthropoda</taxon>
        <taxon>Hexapoda</taxon>
        <taxon>Insecta</taxon>
        <taxon>Pterygota</taxon>
        <taxon>Neoptera</taxon>
        <taxon>Polyneoptera</taxon>
        <taxon>Dictyoptera</taxon>
        <taxon>Blattodea</taxon>
        <taxon>Blattoidea</taxon>
        <taxon>Blattidae</taxon>
        <taxon>Blattinae</taxon>
        <taxon>Periplaneta</taxon>
    </lineage>
</organism>
<dbReference type="Gene3D" id="3.10.10.10">
    <property type="entry name" value="HIV Type 1 Reverse Transcriptase, subunit A, domain 1"/>
    <property type="match status" value="1"/>
</dbReference>
<evidence type="ECO:0000259" key="9">
    <source>
        <dbReference type="PROSITE" id="PS50994"/>
    </source>
</evidence>
<name>A0ABQ8S8I1_PERAM</name>
<dbReference type="InterPro" id="IPR012337">
    <property type="entry name" value="RNaseH-like_sf"/>
</dbReference>
<dbReference type="EMBL" id="JAJSOF020000033">
    <property type="protein sequence ID" value="KAJ4430359.1"/>
    <property type="molecule type" value="Genomic_DNA"/>
</dbReference>
<keyword evidence="11" id="KW-1185">Reference proteome</keyword>
<dbReference type="Pfam" id="PF17917">
    <property type="entry name" value="RT_RNaseH"/>
    <property type="match status" value="1"/>
</dbReference>
<dbReference type="Gene3D" id="3.10.20.370">
    <property type="match status" value="1"/>
</dbReference>
<dbReference type="InterPro" id="IPR001584">
    <property type="entry name" value="Integrase_cat-core"/>
</dbReference>
<evidence type="ECO:0000256" key="6">
    <source>
        <dbReference type="ARBA" id="ARBA00022801"/>
    </source>
</evidence>
<dbReference type="Gene3D" id="3.30.70.270">
    <property type="match status" value="1"/>
</dbReference>
<dbReference type="Gene3D" id="2.40.70.10">
    <property type="entry name" value="Acid Proteases"/>
    <property type="match status" value="1"/>
</dbReference>
<dbReference type="Pfam" id="PF12259">
    <property type="entry name" value="Baculo_F"/>
    <property type="match status" value="1"/>
</dbReference>
<protein>
    <recommendedName>
        <fullName evidence="1">RNA-directed DNA polymerase</fullName>
        <ecNumber evidence="1">2.7.7.49</ecNumber>
    </recommendedName>
</protein>
<keyword evidence="4" id="KW-0540">Nuclease</keyword>
<dbReference type="Gene3D" id="1.10.340.70">
    <property type="match status" value="1"/>
</dbReference>
<keyword evidence="5" id="KW-0255">Endonuclease</keyword>
<dbReference type="SUPFAM" id="SSF50630">
    <property type="entry name" value="Acid proteases"/>
    <property type="match status" value="1"/>
</dbReference>
<evidence type="ECO:0000313" key="11">
    <source>
        <dbReference type="Proteomes" id="UP001148838"/>
    </source>
</evidence>
<dbReference type="Gene3D" id="3.30.420.10">
    <property type="entry name" value="Ribonuclease H-like superfamily/Ribonuclease H"/>
    <property type="match status" value="2"/>
</dbReference>
<evidence type="ECO:0000256" key="8">
    <source>
        <dbReference type="SAM" id="MobiDB-lite"/>
    </source>
</evidence>
<feature type="region of interest" description="Disordered" evidence="8">
    <location>
        <begin position="1"/>
        <end position="31"/>
    </location>
</feature>
<keyword evidence="2" id="KW-0808">Transferase</keyword>
<reference evidence="10 11" key="1">
    <citation type="journal article" date="2022" name="Allergy">
        <title>Genome assembly and annotation of Periplaneta americana reveal a comprehensive cockroach allergen profile.</title>
        <authorList>
            <person name="Wang L."/>
            <person name="Xiong Q."/>
            <person name="Saelim N."/>
            <person name="Wang L."/>
            <person name="Nong W."/>
            <person name="Wan A.T."/>
            <person name="Shi M."/>
            <person name="Liu X."/>
            <person name="Cao Q."/>
            <person name="Hui J.H.L."/>
            <person name="Sookrung N."/>
            <person name="Leung T.F."/>
            <person name="Tungtrongchitr A."/>
            <person name="Tsui S.K.W."/>
        </authorList>
    </citation>
    <scope>NUCLEOTIDE SEQUENCE [LARGE SCALE GENOMIC DNA]</scope>
    <source>
        <strain evidence="10">PWHHKU_190912</strain>
    </source>
</reference>
<proteinExistence type="predicted"/>
<dbReference type="EC" id="2.7.7.49" evidence="1"/>
<sequence>MSGKKRFSPREESRYLSSRTQGPRTPGSRTHGVHVVTCVKCPREGHRAKERRSRVNAQSVVVKTTVLGTAEADPVAGPSGQGSEDPVDGCHNSTLQLVSNQVKGKINALIDTGSELLLIQRNVVLVQIEETNIQLKGVTGDTLLALGQINLNFEVKDERYQQLCYIVDQLPQPYDCILGQDFLQKNEVTLVFAPSQCQVHIPPRTERLVKIPLKGKGNVIILRQEIESETSNIIHVHLVRNPEKTNEPFSKKQENRHAKLNTQLRLDHIVDIEEKESIRQICHEYVDIFHLPGDTLTATTAAKHHIPTSDVPHERAIHVKPYRIPHVHKEEVNKQVSQMLEDGIVAPSSSPWNFPILVVPKKLDASGEKKWRICVDFRELNDVTIGDSYPLSNIQDILDKLGRARFFSALDCASGYLQIPIAEDDRMKTAFSTESGHYEYTRMPKFIKDFSELAKPLTELLKKDVAFKWTDVHENAVQELKEKIMTPPILRYPDFTKPFILTCDASNNAIGCVLSQGTVGQDLPVAFGSRTLNQAERNYSTIEKELLAIVWGCKHFRPYLLGRSFTILTDHRPLTWIFSVKDPSSRPLRWRLLLEEYQYTVQYKAGKQNTNADALSRNPQLCALISEEELTDERKNKIIKQIHVCPVGGHQGIHRTLDRLKLYVNWPNMKSEVEEYIRTCPTCQKNKMTRPYIKQELEITDTQPEPWIKLALDVVGPLPLTEQGHKYILTCQDNLTKYLIAVPIENQEVETVANALVRNVCLVYGIPQIILTDQGANCMSNVFKQQTQWDDWVPLAVFAYNTTPHTVTKFTPFELLFGSIANLPGELQKGKPGPLYNYEDLVQGLRFKLKASYEIARNNIVKAKEIQKEQYDTRRANAIKLEVGMQVLMQNESVKLGTSKKLNCPWLGPYEITKVYDNNNIEISLGKNKTKRIHTNRVKLFSLLSGTMCKSIFVWILTGLVARAVGLDFTYTKMEESSGLYFDARGEVQLSATDWKLVTYINIEQVKESLRFTKEHVQAATSFCEGLKNQTWYGMTDCVSFRSYAFSRVRRLGKLRDVLADFTTPSDEFHDRQKRGVLNFVGQISKILFGTLAEDDAEYYSDKISALENEQKEFLRISKEQMIVVKSTIASFNSTFKEVQRNEKILQSGLNKLAKHMDTVSEQLVNETYIISITQTIAEHSLQIQRSMDDCERTFNIILDALVHAQDGILQPQVITPSQIRKLMRSEQLPVGLGYPVTSTSQELLQLIKPKIFIHEKYLIYVLHIPLTTSTRYQLFQVIPFPKRTNSTSDKYIYLEPSREFILSEPTRQAYAKLTEKNVEDCLHIDDTRMICKQDFPVINFQAGEDCEASLLHPSTAAIPTSCKQRVLELRNTLWLKLHGNEWLHVSPQPEVVSYAPATTLLSLWY</sequence>
<keyword evidence="7" id="KW-0695">RNA-directed DNA polymerase</keyword>
<dbReference type="InterPro" id="IPR021109">
    <property type="entry name" value="Peptidase_aspartic_dom_sf"/>
</dbReference>
<dbReference type="PANTHER" id="PTHR37984">
    <property type="entry name" value="PROTEIN CBG26694"/>
    <property type="match status" value="1"/>
</dbReference>
<dbReference type="InterPro" id="IPR041588">
    <property type="entry name" value="Integrase_H2C2"/>
</dbReference>
<evidence type="ECO:0000256" key="2">
    <source>
        <dbReference type="ARBA" id="ARBA00022679"/>
    </source>
</evidence>
<dbReference type="SUPFAM" id="SSF53098">
    <property type="entry name" value="Ribonuclease H-like"/>
    <property type="match status" value="1"/>
</dbReference>
<dbReference type="PANTHER" id="PTHR37984:SF5">
    <property type="entry name" value="PROTEIN NYNRIN-LIKE"/>
    <property type="match status" value="1"/>
</dbReference>
<evidence type="ECO:0000256" key="3">
    <source>
        <dbReference type="ARBA" id="ARBA00022695"/>
    </source>
</evidence>
<dbReference type="InterPro" id="IPR043502">
    <property type="entry name" value="DNA/RNA_pol_sf"/>
</dbReference>
<comment type="caution">
    <text evidence="10">The sequence shown here is derived from an EMBL/GenBank/DDBJ whole genome shotgun (WGS) entry which is preliminary data.</text>
</comment>
<accession>A0ABQ8S8I1</accession>
<evidence type="ECO:0000256" key="1">
    <source>
        <dbReference type="ARBA" id="ARBA00012493"/>
    </source>
</evidence>
<dbReference type="InterPro" id="IPR041373">
    <property type="entry name" value="RT_RNaseH"/>
</dbReference>
<dbReference type="CDD" id="cd01647">
    <property type="entry name" value="RT_LTR"/>
    <property type="match status" value="1"/>
</dbReference>
<dbReference type="SUPFAM" id="SSF56672">
    <property type="entry name" value="DNA/RNA polymerases"/>
    <property type="match status" value="1"/>
</dbReference>
<evidence type="ECO:0000256" key="7">
    <source>
        <dbReference type="ARBA" id="ARBA00022918"/>
    </source>
</evidence>
<dbReference type="InterPro" id="IPR036397">
    <property type="entry name" value="RNaseH_sf"/>
</dbReference>
<dbReference type="Proteomes" id="UP001148838">
    <property type="component" value="Unassembled WGS sequence"/>
</dbReference>
<evidence type="ECO:0000256" key="5">
    <source>
        <dbReference type="ARBA" id="ARBA00022759"/>
    </source>
</evidence>
<dbReference type="Pfam" id="PF00078">
    <property type="entry name" value="RVT_1"/>
    <property type="match status" value="1"/>
</dbReference>
<evidence type="ECO:0000313" key="10">
    <source>
        <dbReference type="EMBL" id="KAJ4430359.1"/>
    </source>
</evidence>
<dbReference type="CDD" id="cd09274">
    <property type="entry name" value="RNase_HI_RT_Ty3"/>
    <property type="match status" value="1"/>
</dbReference>
<dbReference type="Pfam" id="PF17921">
    <property type="entry name" value="Integrase_H2C2"/>
    <property type="match status" value="1"/>
</dbReference>
<dbReference type="InterPro" id="IPR022048">
    <property type="entry name" value="Envelope_fusion-like"/>
</dbReference>
<keyword evidence="3" id="KW-0548">Nucleotidyltransferase</keyword>
<feature type="domain" description="Integrase catalytic" evidence="9">
    <location>
        <begin position="700"/>
        <end position="785"/>
    </location>
</feature>
<dbReference type="CDD" id="cd00303">
    <property type="entry name" value="retropepsin_like"/>
    <property type="match status" value="1"/>
</dbReference>
<dbReference type="PROSITE" id="PS50994">
    <property type="entry name" value="INTEGRASE"/>
    <property type="match status" value="1"/>
</dbReference>
<dbReference type="InterPro" id="IPR043128">
    <property type="entry name" value="Rev_trsase/Diguanyl_cyclase"/>
</dbReference>
<dbReference type="InterPro" id="IPR000477">
    <property type="entry name" value="RT_dom"/>
</dbReference>